<dbReference type="InterPro" id="IPR040591">
    <property type="entry name" value="RqcP2_RBD"/>
</dbReference>
<dbReference type="RefSeq" id="WP_282200440.1">
    <property type="nucleotide sequence ID" value="NZ_BOQE01000001.1"/>
</dbReference>
<dbReference type="Gene3D" id="3.30.1370.160">
    <property type="match status" value="1"/>
</dbReference>
<dbReference type="Gene3D" id="3.30.70.330">
    <property type="match status" value="1"/>
</dbReference>
<dbReference type="Proteomes" id="UP001057291">
    <property type="component" value="Unassembled WGS sequence"/>
</dbReference>
<evidence type="ECO:0000313" key="3">
    <source>
        <dbReference type="EMBL" id="GIM47469.1"/>
    </source>
</evidence>
<dbReference type="GO" id="GO:0003723">
    <property type="term" value="F:RNA binding"/>
    <property type="evidence" value="ECO:0007669"/>
    <property type="project" value="UniProtKB-KW"/>
</dbReference>
<gene>
    <name evidence="3" type="primary">ylmH</name>
    <name evidence="3" type="ORF">DNHGIG_30180</name>
</gene>
<dbReference type="CDD" id="cd00165">
    <property type="entry name" value="S4"/>
    <property type="match status" value="1"/>
</dbReference>
<evidence type="ECO:0000313" key="4">
    <source>
        <dbReference type="Proteomes" id="UP001057291"/>
    </source>
</evidence>
<evidence type="ECO:0000259" key="2">
    <source>
        <dbReference type="SMART" id="SM00363"/>
    </source>
</evidence>
<dbReference type="AlphaFoldDB" id="A0AAV4LJ69"/>
<proteinExistence type="predicted"/>
<evidence type="ECO:0000256" key="1">
    <source>
        <dbReference type="PROSITE-ProRule" id="PRU00182"/>
    </source>
</evidence>
<name>A0AAV4LJ69_9BACL</name>
<sequence>MKKDVFMHYRPEERPFIQRVIEFAERTDERQTPMLTDFLDPRQVMIANNIARTMGTVQIYTYGGYEEAERQRALFLPLYWQPDEGDFALAYFRAEIIGDGKTVQHGDYLGALTGLGLKRSKMGDISVYDGGADFVVAQEIADYVRLHLHQVGRMSVRLREIGKEDFRNPNVQYAEKEFTVMSLRLDAVAAEGFGLSRSKIIEPVRSGKVQLNWQVADDPSTPVEEGDVISVRGKGRLRILEIGKTTKKGRTVVRVGKYI</sequence>
<dbReference type="PROSITE" id="PS50889">
    <property type="entry name" value="S4"/>
    <property type="match status" value="1"/>
</dbReference>
<dbReference type="InterPro" id="IPR036986">
    <property type="entry name" value="S4_RNA-bd_sf"/>
</dbReference>
<feature type="domain" description="RNA-binding S4" evidence="2">
    <location>
        <begin position="183"/>
        <end position="244"/>
    </location>
</feature>
<protein>
    <submittedName>
        <fullName evidence="3">RNA-binding protein YlmH</fullName>
    </submittedName>
</protein>
<keyword evidence="1" id="KW-0694">RNA-binding</keyword>
<dbReference type="SMART" id="SM00363">
    <property type="entry name" value="S4"/>
    <property type="match status" value="1"/>
</dbReference>
<dbReference type="EMBL" id="BOQE01000001">
    <property type="protein sequence ID" value="GIM47469.1"/>
    <property type="molecule type" value="Genomic_DNA"/>
</dbReference>
<dbReference type="InterPro" id="IPR002942">
    <property type="entry name" value="S4_RNA-bd"/>
</dbReference>
<dbReference type="SUPFAM" id="SSF55174">
    <property type="entry name" value="Alpha-L RNA-binding motif"/>
    <property type="match status" value="1"/>
</dbReference>
<keyword evidence="4" id="KW-1185">Reference proteome</keyword>
<dbReference type="Gene3D" id="3.10.290.10">
    <property type="entry name" value="RNA-binding S4 domain"/>
    <property type="match status" value="1"/>
</dbReference>
<dbReference type="Pfam" id="PF17774">
    <property type="entry name" value="YlmH_RBD"/>
    <property type="match status" value="1"/>
</dbReference>
<comment type="caution">
    <text evidence="3">The sequence shown here is derived from an EMBL/GenBank/DDBJ whole genome shotgun (WGS) entry which is preliminary data.</text>
</comment>
<organism evidence="3 4">
    <name type="scientific">Collibacillus ludicampi</name>
    <dbReference type="NCBI Taxonomy" id="2771369"/>
    <lineage>
        <taxon>Bacteria</taxon>
        <taxon>Bacillati</taxon>
        <taxon>Bacillota</taxon>
        <taxon>Bacilli</taxon>
        <taxon>Bacillales</taxon>
        <taxon>Alicyclobacillaceae</taxon>
        <taxon>Collibacillus</taxon>
    </lineage>
</organism>
<dbReference type="PANTHER" id="PTHR13633">
    <property type="entry name" value="MITOCHONDRIAL TRANSCRIPTION RESCUE FACTOR 1"/>
    <property type="match status" value="1"/>
</dbReference>
<accession>A0AAV4LJ69</accession>
<dbReference type="Pfam" id="PF21278">
    <property type="entry name" value="YlmH_1st"/>
    <property type="match status" value="1"/>
</dbReference>
<dbReference type="Pfam" id="PF01479">
    <property type="entry name" value="S4"/>
    <property type="match status" value="1"/>
</dbReference>
<dbReference type="PANTHER" id="PTHR13633:SF3">
    <property type="entry name" value="MITOCHONDRIAL TRANSCRIPTION RESCUE FACTOR 1"/>
    <property type="match status" value="1"/>
</dbReference>
<reference evidence="3" key="1">
    <citation type="journal article" date="2023" name="Int. J. Syst. Evol. Microbiol.">
        <title>Collibacillus ludicampi gen. nov., sp. nov., a new soil bacterium of the family Alicyclobacillaceae.</title>
        <authorList>
            <person name="Jojima T."/>
            <person name="Ioku Y."/>
            <person name="Fukuta Y."/>
            <person name="Shirasaka N."/>
            <person name="Matsumura Y."/>
            <person name="Mori M."/>
        </authorList>
    </citation>
    <scope>NUCLEOTIDE SEQUENCE</scope>
    <source>
        <strain evidence="3">TP075</strain>
    </source>
</reference>
<dbReference type="InterPro" id="IPR048443">
    <property type="entry name" value="RqcP2_N"/>
</dbReference>
<dbReference type="InterPro" id="IPR012677">
    <property type="entry name" value="Nucleotide-bd_a/b_plait_sf"/>
</dbReference>